<dbReference type="EMBL" id="CAJOBC010093223">
    <property type="protein sequence ID" value="CAF4415437.1"/>
    <property type="molecule type" value="Genomic_DNA"/>
</dbReference>
<feature type="non-terminal residue" evidence="2">
    <location>
        <position position="1"/>
    </location>
</feature>
<evidence type="ECO:0000256" key="1">
    <source>
        <dbReference type="SAM" id="MobiDB-lite"/>
    </source>
</evidence>
<organism evidence="2 4">
    <name type="scientific">Didymodactylos carnosus</name>
    <dbReference type="NCBI Taxonomy" id="1234261"/>
    <lineage>
        <taxon>Eukaryota</taxon>
        <taxon>Metazoa</taxon>
        <taxon>Spiralia</taxon>
        <taxon>Gnathifera</taxon>
        <taxon>Rotifera</taxon>
        <taxon>Eurotatoria</taxon>
        <taxon>Bdelloidea</taxon>
        <taxon>Philodinida</taxon>
        <taxon>Philodinidae</taxon>
        <taxon>Didymodactylos</taxon>
    </lineage>
</organism>
<evidence type="ECO:0000313" key="3">
    <source>
        <dbReference type="EMBL" id="CAF4415437.1"/>
    </source>
</evidence>
<dbReference type="Proteomes" id="UP000681722">
    <property type="component" value="Unassembled WGS sequence"/>
</dbReference>
<dbReference type="AlphaFoldDB" id="A0A815X888"/>
<feature type="region of interest" description="Disordered" evidence="1">
    <location>
        <begin position="1"/>
        <end position="23"/>
    </location>
</feature>
<accession>A0A815X888</accession>
<evidence type="ECO:0000313" key="4">
    <source>
        <dbReference type="Proteomes" id="UP000663829"/>
    </source>
</evidence>
<proteinExistence type="predicted"/>
<sequence length="89" mass="9868">FRRDIVGRRHHSTRAVSDGQTARLPDVESIRKAAAQRETSLSLVLWCTGTDANHHQSRKDRRKVPAAGSAIVKASVHDAICDNRRGARD</sequence>
<gene>
    <name evidence="2" type="ORF">GPM918_LOCUS39388</name>
    <name evidence="3" type="ORF">SRO942_LOCUS40258</name>
</gene>
<dbReference type="EMBL" id="CAJNOQ010027523">
    <property type="protein sequence ID" value="CAF1554242.1"/>
    <property type="molecule type" value="Genomic_DNA"/>
</dbReference>
<name>A0A815X888_9BILA</name>
<evidence type="ECO:0000313" key="2">
    <source>
        <dbReference type="EMBL" id="CAF1554242.1"/>
    </source>
</evidence>
<comment type="caution">
    <text evidence="2">The sequence shown here is derived from an EMBL/GenBank/DDBJ whole genome shotgun (WGS) entry which is preliminary data.</text>
</comment>
<reference evidence="2" key="1">
    <citation type="submission" date="2021-02" db="EMBL/GenBank/DDBJ databases">
        <authorList>
            <person name="Nowell W R."/>
        </authorList>
    </citation>
    <scope>NUCLEOTIDE SEQUENCE</scope>
</reference>
<dbReference type="Proteomes" id="UP000663829">
    <property type="component" value="Unassembled WGS sequence"/>
</dbReference>
<keyword evidence="4" id="KW-1185">Reference proteome</keyword>
<protein>
    <submittedName>
        <fullName evidence="2">Uncharacterized protein</fullName>
    </submittedName>
</protein>